<feature type="region of interest" description="Disordered" evidence="1">
    <location>
        <begin position="1"/>
        <end position="24"/>
    </location>
</feature>
<comment type="caution">
    <text evidence="2">The sequence shown here is derived from an EMBL/GenBank/DDBJ whole genome shotgun (WGS) entry which is preliminary data.</text>
</comment>
<evidence type="ECO:0000313" key="3">
    <source>
        <dbReference type="Proteomes" id="UP000078343"/>
    </source>
</evidence>
<proteinExistence type="predicted"/>
<organism evidence="2 3">
    <name type="scientific">Fonsecaea erecta</name>
    <dbReference type="NCBI Taxonomy" id="1367422"/>
    <lineage>
        <taxon>Eukaryota</taxon>
        <taxon>Fungi</taxon>
        <taxon>Dikarya</taxon>
        <taxon>Ascomycota</taxon>
        <taxon>Pezizomycotina</taxon>
        <taxon>Eurotiomycetes</taxon>
        <taxon>Chaetothyriomycetidae</taxon>
        <taxon>Chaetothyriales</taxon>
        <taxon>Herpotrichiellaceae</taxon>
        <taxon>Fonsecaea</taxon>
    </lineage>
</organism>
<reference evidence="2 3" key="1">
    <citation type="submission" date="2016-04" db="EMBL/GenBank/DDBJ databases">
        <title>Draft genome of Fonsecaea erecta CBS 125763.</title>
        <authorList>
            <person name="Weiss V.A."/>
            <person name="Vicente V.A."/>
            <person name="Raittz R.T."/>
            <person name="Moreno L.F."/>
            <person name="De Souza E.M."/>
            <person name="Pedrosa F.O."/>
            <person name="Steffens M.B."/>
            <person name="Faoro H."/>
            <person name="Tadra-Sfeir M.Z."/>
            <person name="Najafzadeh M.J."/>
            <person name="Felipe M.S."/>
            <person name="Teixeira M."/>
            <person name="Sun J."/>
            <person name="Xi L."/>
            <person name="Gomes R."/>
            <person name="De Azevedo C.M."/>
            <person name="Salgado C.G."/>
            <person name="Da Silva M.B."/>
            <person name="Nascimento M.F."/>
            <person name="Queiroz-Telles F."/>
            <person name="Attili D.S."/>
            <person name="Gorbushina A."/>
        </authorList>
    </citation>
    <scope>NUCLEOTIDE SEQUENCE [LARGE SCALE GENOMIC DNA]</scope>
    <source>
        <strain evidence="2 3">CBS 125763</strain>
    </source>
</reference>
<keyword evidence="3" id="KW-1185">Reference proteome</keyword>
<dbReference type="Proteomes" id="UP000078343">
    <property type="component" value="Unassembled WGS sequence"/>
</dbReference>
<dbReference type="GeneID" id="30016282"/>
<dbReference type="AlphaFoldDB" id="A0A178Z1Z7"/>
<evidence type="ECO:0000313" key="2">
    <source>
        <dbReference type="EMBL" id="OAP53704.1"/>
    </source>
</evidence>
<dbReference type="Gene3D" id="3.40.50.150">
    <property type="entry name" value="Vaccinia Virus protein VP39"/>
    <property type="match status" value="1"/>
</dbReference>
<dbReference type="SUPFAM" id="SSF53335">
    <property type="entry name" value="S-adenosyl-L-methionine-dependent methyltransferases"/>
    <property type="match status" value="1"/>
</dbReference>
<accession>A0A178Z1Z7</accession>
<evidence type="ECO:0008006" key="4">
    <source>
        <dbReference type="Google" id="ProtNLM"/>
    </source>
</evidence>
<dbReference type="OrthoDB" id="2013972at2759"/>
<sequence length="192" mass="22113">METQAAGDPETQTQGDHDSAADDLSSVASTSASTFASSSFYDYAVQYGRTYHAPRDGVFYPFPNDEKEQARLDLNHTIYLKMNDSRLYRSSVVRPARVLDSLVEWFAVSPIQPNWIAPNCKFYAQDLQKDWNLPYKFNFIYARDLFCSIRDPTEFVRRAFENLRPGGWFEIQDFGLPESDDRTIKPDSSYDN</sequence>
<evidence type="ECO:0000256" key="1">
    <source>
        <dbReference type="SAM" id="MobiDB-lite"/>
    </source>
</evidence>
<dbReference type="STRING" id="1367422.A0A178Z1Z7"/>
<dbReference type="EMBL" id="LVYI01000038">
    <property type="protein sequence ID" value="OAP53704.1"/>
    <property type="molecule type" value="Genomic_DNA"/>
</dbReference>
<name>A0A178Z1Z7_9EURO</name>
<dbReference type="Pfam" id="PF13489">
    <property type="entry name" value="Methyltransf_23"/>
    <property type="match status" value="1"/>
</dbReference>
<dbReference type="RefSeq" id="XP_018687071.1">
    <property type="nucleotide sequence ID" value="XM_018843598.1"/>
</dbReference>
<dbReference type="InterPro" id="IPR029063">
    <property type="entry name" value="SAM-dependent_MTases_sf"/>
</dbReference>
<protein>
    <recommendedName>
        <fullName evidence="4">Methyltransferase type 11 domain-containing protein</fullName>
    </recommendedName>
</protein>
<gene>
    <name evidence="2" type="ORF">AYL99_12117</name>
</gene>